<dbReference type="InterPro" id="IPR016156">
    <property type="entry name" value="FAD/NAD-linked_Rdtase_dimer_sf"/>
</dbReference>
<feature type="domain" description="Reductase C-terminal" evidence="1">
    <location>
        <begin position="13"/>
        <end position="59"/>
    </location>
</feature>
<dbReference type="Gene3D" id="3.30.390.30">
    <property type="match status" value="1"/>
</dbReference>
<dbReference type="Proteomes" id="UP000253104">
    <property type="component" value="Chromosome mHSR5_B"/>
</dbReference>
<accession>A0A2Z5N289</accession>
<sequence length="73" mass="7775">MLGAPDDAPSVPWFWTDQCCVYVQFAGDVTADEWIVRGDLAGSACTLIGLRARFAPGVQCDSAQNLRTLAKGA</sequence>
<gene>
    <name evidence="2" type="ORF">CUJ89_21475</name>
</gene>
<proteinExistence type="predicted"/>
<organism evidence="2 3">
    <name type="scientific">Burkholderia pyrrocinia</name>
    <name type="common">Pseudomonas pyrrocinia</name>
    <dbReference type="NCBI Taxonomy" id="60550"/>
    <lineage>
        <taxon>Bacteria</taxon>
        <taxon>Pseudomonadati</taxon>
        <taxon>Pseudomonadota</taxon>
        <taxon>Betaproteobacteria</taxon>
        <taxon>Burkholderiales</taxon>
        <taxon>Burkholderiaceae</taxon>
        <taxon>Burkholderia</taxon>
        <taxon>Burkholderia cepacia complex</taxon>
    </lineage>
</organism>
<evidence type="ECO:0000313" key="3">
    <source>
        <dbReference type="Proteomes" id="UP000253104"/>
    </source>
</evidence>
<dbReference type="InterPro" id="IPR028202">
    <property type="entry name" value="Reductase_C"/>
</dbReference>
<protein>
    <recommendedName>
        <fullName evidence="1">Reductase C-terminal domain-containing protein</fullName>
    </recommendedName>
</protein>
<name>A0A2Z5N289_BURPY</name>
<dbReference type="Pfam" id="PF14759">
    <property type="entry name" value="Reductase_C"/>
    <property type="match status" value="1"/>
</dbReference>
<dbReference type="SUPFAM" id="SSF55424">
    <property type="entry name" value="FAD/NAD-linked reductases, dimerisation (C-terminal) domain"/>
    <property type="match status" value="1"/>
</dbReference>
<dbReference type="EMBL" id="CP024903">
    <property type="protein sequence ID" value="AXF23044.1"/>
    <property type="molecule type" value="Genomic_DNA"/>
</dbReference>
<reference evidence="2 3" key="1">
    <citation type="journal article" date="2018" name="ISME J.">
        <title>Involvement of Burkholderiaceae and sulfurous volatiles in disease-suppressive soils.</title>
        <authorList>
            <person name="Carrion V.J."/>
            <person name="Cordovez V."/>
            <person name="Tyc O."/>
            <person name="Etalo D.W."/>
            <person name="de Bruijn I."/>
            <person name="de Jager V.C."/>
            <person name="Medema M.H."/>
            <person name="Eberl L."/>
            <person name="Raaijmakers J.M."/>
        </authorList>
    </citation>
    <scope>NUCLEOTIDE SEQUENCE [LARGE SCALE GENOMIC DNA]</scope>
    <source>
        <strain evidence="3">mHSR5</strain>
    </source>
</reference>
<dbReference type="AlphaFoldDB" id="A0A2Z5N289"/>
<evidence type="ECO:0000259" key="1">
    <source>
        <dbReference type="Pfam" id="PF14759"/>
    </source>
</evidence>
<dbReference type="RefSeq" id="WP_114179460.1">
    <property type="nucleotide sequence ID" value="NZ_CP024903.1"/>
</dbReference>
<evidence type="ECO:0000313" key="2">
    <source>
        <dbReference type="EMBL" id="AXF23044.1"/>
    </source>
</evidence>